<dbReference type="Pfam" id="PF13682">
    <property type="entry name" value="CZB"/>
    <property type="match status" value="1"/>
</dbReference>
<dbReference type="GO" id="GO:0006935">
    <property type="term" value="P:chemotaxis"/>
    <property type="evidence" value="ECO:0007669"/>
    <property type="project" value="UniProtKB-KW"/>
</dbReference>
<dbReference type="Pfam" id="PF00015">
    <property type="entry name" value="MCPsignal"/>
    <property type="match status" value="1"/>
</dbReference>
<evidence type="ECO:0000256" key="4">
    <source>
        <dbReference type="PROSITE-ProRule" id="PRU00284"/>
    </source>
</evidence>
<feature type="transmembrane region" description="Helical" evidence="6">
    <location>
        <begin position="12"/>
        <end position="33"/>
    </location>
</feature>
<evidence type="ECO:0000259" key="8">
    <source>
        <dbReference type="PROSITE" id="PS50885"/>
    </source>
</evidence>
<proteinExistence type="inferred from homology"/>
<evidence type="ECO:0000256" key="6">
    <source>
        <dbReference type="SAM" id="Phobius"/>
    </source>
</evidence>
<dbReference type="CDD" id="cd06225">
    <property type="entry name" value="HAMP"/>
    <property type="match status" value="1"/>
</dbReference>
<feature type="transmembrane region" description="Helical" evidence="6">
    <location>
        <begin position="321"/>
        <end position="340"/>
    </location>
</feature>
<dbReference type="CDD" id="cd11386">
    <property type="entry name" value="MCP_signal"/>
    <property type="match status" value="1"/>
</dbReference>
<feature type="domain" description="HAMP" evidence="8">
    <location>
        <begin position="342"/>
        <end position="394"/>
    </location>
</feature>
<gene>
    <name evidence="9" type="ORF">SAMN04488503_2939</name>
</gene>
<dbReference type="EMBL" id="FZOC01000007">
    <property type="protein sequence ID" value="SNS14891.1"/>
    <property type="molecule type" value="Genomic_DNA"/>
</dbReference>
<evidence type="ECO:0000313" key="9">
    <source>
        <dbReference type="EMBL" id="SNS14891.1"/>
    </source>
</evidence>
<feature type="compositionally biased region" description="Low complexity" evidence="5">
    <location>
        <begin position="642"/>
        <end position="655"/>
    </location>
</feature>
<dbReference type="SMART" id="SM00283">
    <property type="entry name" value="MA"/>
    <property type="match status" value="1"/>
</dbReference>
<dbReference type="Pfam" id="PF00672">
    <property type="entry name" value="HAMP"/>
    <property type="match status" value="1"/>
</dbReference>
<dbReference type="SMART" id="SM00304">
    <property type="entry name" value="HAMP"/>
    <property type="match status" value="1"/>
</dbReference>
<evidence type="ECO:0000313" key="10">
    <source>
        <dbReference type="Proteomes" id="UP000198324"/>
    </source>
</evidence>
<protein>
    <submittedName>
        <fullName evidence="9">Methyl-accepting chemotaxis protein</fullName>
    </submittedName>
</protein>
<evidence type="ECO:0000256" key="1">
    <source>
        <dbReference type="ARBA" id="ARBA00004370"/>
    </source>
</evidence>
<keyword evidence="6" id="KW-0472">Membrane</keyword>
<feature type="region of interest" description="Disordered" evidence="5">
    <location>
        <begin position="638"/>
        <end position="689"/>
    </location>
</feature>
<accession>A0A239C5G7</accession>
<dbReference type="RefSeq" id="WP_089275137.1">
    <property type="nucleotide sequence ID" value="NZ_FZOC01000007.1"/>
</dbReference>
<evidence type="ECO:0000256" key="3">
    <source>
        <dbReference type="ARBA" id="ARBA00029447"/>
    </source>
</evidence>
<comment type="similarity">
    <text evidence="3">Belongs to the methyl-accepting chemotaxis (MCP) protein family.</text>
</comment>
<dbReference type="Pfam" id="PF12729">
    <property type="entry name" value="4HB_MCP_1"/>
    <property type="match status" value="1"/>
</dbReference>
<dbReference type="GO" id="GO:0005886">
    <property type="term" value="C:plasma membrane"/>
    <property type="evidence" value="ECO:0007669"/>
    <property type="project" value="TreeGrafter"/>
</dbReference>
<dbReference type="InterPro" id="IPR003660">
    <property type="entry name" value="HAMP_dom"/>
</dbReference>
<dbReference type="Gene3D" id="1.10.287.950">
    <property type="entry name" value="Methyl-accepting chemotaxis protein"/>
    <property type="match status" value="1"/>
</dbReference>
<dbReference type="OrthoDB" id="5342522at2"/>
<feature type="compositionally biased region" description="Acidic residues" evidence="5">
    <location>
        <begin position="677"/>
        <end position="689"/>
    </location>
</feature>
<evidence type="ECO:0000259" key="7">
    <source>
        <dbReference type="PROSITE" id="PS50111"/>
    </source>
</evidence>
<organism evidence="9 10">
    <name type="scientific">Humidesulfovibrio mexicanus</name>
    <dbReference type="NCBI Taxonomy" id="147047"/>
    <lineage>
        <taxon>Bacteria</taxon>
        <taxon>Pseudomonadati</taxon>
        <taxon>Thermodesulfobacteriota</taxon>
        <taxon>Desulfovibrionia</taxon>
        <taxon>Desulfovibrionales</taxon>
        <taxon>Desulfovibrionaceae</taxon>
        <taxon>Humidesulfovibrio</taxon>
    </lineage>
</organism>
<feature type="domain" description="Methyl-accepting transducer" evidence="7">
    <location>
        <begin position="399"/>
        <end position="614"/>
    </location>
</feature>
<dbReference type="GO" id="GO:0007165">
    <property type="term" value="P:signal transduction"/>
    <property type="evidence" value="ECO:0007669"/>
    <property type="project" value="UniProtKB-KW"/>
</dbReference>
<feature type="region of interest" description="Disordered" evidence="5">
    <location>
        <begin position="600"/>
        <end position="619"/>
    </location>
</feature>
<dbReference type="Gene3D" id="1.20.120.30">
    <property type="entry name" value="Aspartate receptor, ligand-binding domain"/>
    <property type="match status" value="1"/>
</dbReference>
<dbReference type="SUPFAM" id="SSF58104">
    <property type="entry name" value="Methyl-accepting chemotaxis protein (MCP) signaling domain"/>
    <property type="match status" value="1"/>
</dbReference>
<keyword evidence="2" id="KW-0145">Chemotaxis</keyword>
<evidence type="ECO:0000256" key="2">
    <source>
        <dbReference type="ARBA" id="ARBA00022500"/>
    </source>
</evidence>
<dbReference type="InterPro" id="IPR004089">
    <property type="entry name" value="MCPsignal_dom"/>
</dbReference>
<keyword evidence="4" id="KW-0807">Transducer</keyword>
<dbReference type="PROSITE" id="PS50111">
    <property type="entry name" value="CHEMOTAXIS_TRANSDUC_2"/>
    <property type="match status" value="1"/>
</dbReference>
<sequence length="689" mass="72875">MLKNLGLRTKLLGGFLIVAAITLVVGGLAFFQLTSLAEKSARISTVDLPGVQESLAIKAEIYSVGQSLRTLMSPEIGKEDRLRQFENIGKARERSAKAMESYEKLDVDDKAKSLYEDFKAKFLATRESNNKAVELARKVIESDILKPDLLQADLQQFRGDHYKLADELATMILTGKAFEGGDDHTACGFGKWAAGFKTENKAVSEALAQVAASHQRFHQSVGEAKKAMAGGAGGQAKAKALYVGVTAPAAEETFQQFRKMREEAAKSQALFAEMSGVLIGDSRTRMNTALAAADALAEHHKNAAETAAKELLVSSAVSRTVVLVGVALGVLIAAILGIALTRSITGPVLLGVGFAKRMAEGDFTGQLDIDQKDEIGVLARALNDMVARLRVVVADVRSATDNVASGSEELSASSESLSQGATEQAAAIEEVSSSIEEMAANIRQNADNAQQTERIALQAAKDAQEGGVAVGKAVVAMKNIAEKISIIEEIARQTNLLALNAAIEAARAGEHGKGFAVVAAEVRKLAERSGNAAGEISELSSSTVDVSEKAGEMLMKLVPDIQRTAELVQEIAAATGEQNSGAEQINKAIQQLDQVIQQNASASEEMASTSEELSSQAQQLQQTMSFFRVDGGTQVMRRAKPKALPAAPSSGKAAKPTPPPAPKPSGNAKKSGIELDLSPDTEDGEFEKF</sequence>
<keyword evidence="6" id="KW-1133">Transmembrane helix</keyword>
<dbReference type="FunFam" id="1.10.287.950:FF:000001">
    <property type="entry name" value="Methyl-accepting chemotaxis sensory transducer"/>
    <property type="match status" value="1"/>
</dbReference>
<comment type="subcellular location">
    <subcellularLocation>
        <location evidence="1">Membrane</location>
    </subcellularLocation>
</comment>
<dbReference type="PANTHER" id="PTHR43531:SF11">
    <property type="entry name" value="METHYL-ACCEPTING CHEMOTAXIS PROTEIN 3"/>
    <property type="match status" value="1"/>
</dbReference>
<evidence type="ECO:0000256" key="5">
    <source>
        <dbReference type="SAM" id="MobiDB-lite"/>
    </source>
</evidence>
<keyword evidence="10" id="KW-1185">Reference proteome</keyword>
<dbReference type="PANTHER" id="PTHR43531">
    <property type="entry name" value="PROTEIN ICFG"/>
    <property type="match status" value="1"/>
</dbReference>
<keyword evidence="6" id="KW-0812">Transmembrane</keyword>
<reference evidence="9 10" key="1">
    <citation type="submission" date="2017-06" db="EMBL/GenBank/DDBJ databases">
        <authorList>
            <person name="Kim H.J."/>
            <person name="Triplett B.A."/>
        </authorList>
    </citation>
    <scope>NUCLEOTIDE SEQUENCE [LARGE SCALE GENOMIC DNA]</scope>
    <source>
        <strain evidence="9 10">DSM 13116</strain>
    </source>
</reference>
<dbReference type="PROSITE" id="PS50885">
    <property type="entry name" value="HAMP"/>
    <property type="match status" value="1"/>
</dbReference>
<dbReference type="AlphaFoldDB" id="A0A239C5G7"/>
<dbReference type="InterPro" id="IPR025991">
    <property type="entry name" value="Chemoreceptor_zinc-bind_dom"/>
</dbReference>
<dbReference type="Proteomes" id="UP000198324">
    <property type="component" value="Unassembled WGS sequence"/>
</dbReference>
<name>A0A239C5G7_9BACT</name>
<dbReference type="InterPro" id="IPR024478">
    <property type="entry name" value="HlyB_4HB_MCP"/>
</dbReference>
<dbReference type="GO" id="GO:0004888">
    <property type="term" value="F:transmembrane signaling receptor activity"/>
    <property type="evidence" value="ECO:0007669"/>
    <property type="project" value="TreeGrafter"/>
</dbReference>
<dbReference type="InterPro" id="IPR051310">
    <property type="entry name" value="MCP_chemotaxis"/>
</dbReference>